<sequence length="466" mass="49543">MTMRVESDSMGTINVPAAKYYGAQTARSLANFDIGGERMPKEIITAFGILKKAAALANHKLDLMDKATCDLVVAAADEVITGKLDDHFPLVVWQTGSGTQSNMNVNEVISNRAIEMAGGAMGSKKPVHPNDHVNMSQSSNDTYPTAMHIAGVEALENYLFPRIDKLRSTLAGKSEEFMDVVKIGRTHLQDATPITLGQEMSGWVAQLDLAIKAIKATIPQLHELALGGTAVGTGLNAHPQYGQTVAGEIAKLTGQAFVTAPNKYAVMAGHDAFVGTSGALKQLAAALMKIANDVRWLASGPRSGLGELSIPENEPGSSIMPGKVNPTQSEAMTMVAVQVMGNDAAIGFAASQGNFELNVFKPVIAYNFLQSVRLLADAARSFNDNCAIGIEPNRERITELVDKSLMLVTALNRKIGYDNAAKIAKNAHKTGSTLKESAISLGLLTAEEFDAEVKPANMVGPLKLKK</sequence>
<feature type="binding site" evidence="3">
    <location>
        <position position="186"/>
    </location>
    <ligand>
        <name>substrate</name>
    </ligand>
</feature>
<dbReference type="CDD" id="cd01362">
    <property type="entry name" value="Fumarase_classII"/>
    <property type="match status" value="1"/>
</dbReference>
<comment type="catalytic activity">
    <reaction evidence="3">
        <text>(S)-malate = fumarate + H2O</text>
        <dbReference type="Rhea" id="RHEA:12460"/>
        <dbReference type="ChEBI" id="CHEBI:15377"/>
        <dbReference type="ChEBI" id="CHEBI:15589"/>
        <dbReference type="ChEBI" id="CHEBI:29806"/>
        <dbReference type="EC" id="4.2.1.2"/>
    </reaction>
</comment>
<reference evidence="6 7" key="1">
    <citation type="submission" date="2023-02" db="EMBL/GenBank/DDBJ databases">
        <title>Devosia algicola sp. nov., isolated from the phycosphere of marine algae.</title>
        <authorList>
            <person name="Kim J.M."/>
            <person name="Lee J.K."/>
            <person name="Choi B.J."/>
            <person name="Bayburt H."/>
            <person name="Jeon C.O."/>
        </authorList>
    </citation>
    <scope>NUCLEOTIDE SEQUENCE [LARGE SCALE GENOMIC DNA]</scope>
    <source>
        <strain evidence="6 7">G20-9</strain>
    </source>
</reference>
<dbReference type="InterPro" id="IPR008948">
    <property type="entry name" value="L-Aspartase-like"/>
</dbReference>
<dbReference type="Proteomes" id="UP001220530">
    <property type="component" value="Chromosome"/>
</dbReference>
<comment type="miscellaneous">
    <text evidence="3">There are 2 substrate-binding sites: the catalytic A site, and the non-catalytic B site that may play a role in the transfer of substrate or product between the active site and the solvent. Alternatively, the B site may bind allosteric effectors.</text>
</comment>
<dbReference type="Gene3D" id="1.10.40.30">
    <property type="entry name" value="Fumarase/aspartase (C-terminal domain)"/>
    <property type="match status" value="1"/>
</dbReference>
<dbReference type="NCBIfam" id="NF008909">
    <property type="entry name" value="PRK12273.1"/>
    <property type="match status" value="1"/>
</dbReference>
<dbReference type="PANTHER" id="PTHR11444">
    <property type="entry name" value="ASPARTATEAMMONIA/ARGININOSUCCINATE/ADENYLOSUCCINATE LYASE"/>
    <property type="match status" value="1"/>
</dbReference>
<comment type="function">
    <text evidence="3">Involved in the TCA cycle. Catalyzes the stereospecific interconversion of fumarate to L-malate.</text>
</comment>
<comment type="pathway">
    <text evidence="3">Carbohydrate metabolism; tricarboxylic acid cycle; (S)-malate from fumarate: step 1/1.</text>
</comment>
<keyword evidence="2 3" id="KW-0456">Lyase</keyword>
<dbReference type="EC" id="4.2.1.2" evidence="3"/>
<dbReference type="PRINTS" id="PR00149">
    <property type="entry name" value="FUMRATELYASE"/>
</dbReference>
<feature type="active site" description="Proton donor/acceptor" evidence="3">
    <location>
        <position position="187"/>
    </location>
</feature>
<evidence type="ECO:0000313" key="7">
    <source>
        <dbReference type="Proteomes" id="UP001220530"/>
    </source>
</evidence>
<dbReference type="PRINTS" id="PR00145">
    <property type="entry name" value="ARGSUCLYASE"/>
</dbReference>
<evidence type="ECO:0000259" key="4">
    <source>
        <dbReference type="Pfam" id="PF00206"/>
    </source>
</evidence>
<evidence type="ECO:0000256" key="2">
    <source>
        <dbReference type="ARBA" id="ARBA00023239"/>
    </source>
</evidence>
<dbReference type="PROSITE" id="PS00163">
    <property type="entry name" value="FUMARATE_LYASES"/>
    <property type="match status" value="1"/>
</dbReference>
<dbReference type="InterPro" id="IPR005677">
    <property type="entry name" value="Fum_hydII"/>
</dbReference>
<dbReference type="SUPFAM" id="SSF48557">
    <property type="entry name" value="L-aspartase-like"/>
    <property type="match status" value="1"/>
</dbReference>
<dbReference type="Gene3D" id="1.20.200.10">
    <property type="entry name" value="Fumarase/aspartase (Central domain)"/>
    <property type="match status" value="1"/>
</dbReference>
<evidence type="ECO:0000256" key="3">
    <source>
        <dbReference type="HAMAP-Rule" id="MF_00743"/>
    </source>
</evidence>
<comment type="subunit">
    <text evidence="3">Homotetramer.</text>
</comment>
<dbReference type="InterPro" id="IPR000362">
    <property type="entry name" value="Fumarate_lyase_fam"/>
</dbReference>
<evidence type="ECO:0000259" key="5">
    <source>
        <dbReference type="Pfam" id="PF10415"/>
    </source>
</evidence>
<feature type="domain" description="Fumarase C C-terminal" evidence="5">
    <location>
        <begin position="407"/>
        <end position="459"/>
    </location>
</feature>
<protein>
    <recommendedName>
        <fullName evidence="3">Fumarate hydratase class II</fullName>
        <shortName evidence="3">Fumarase C</shortName>
        <ecNumber evidence="3">4.2.1.2</ecNumber>
    </recommendedName>
    <alternativeName>
        <fullName evidence="3">Aerobic fumarase</fullName>
    </alternativeName>
    <alternativeName>
        <fullName evidence="3">Iron-independent fumarase</fullName>
    </alternativeName>
</protein>
<dbReference type="Pfam" id="PF00206">
    <property type="entry name" value="Lyase_1"/>
    <property type="match status" value="1"/>
</dbReference>
<evidence type="ECO:0000256" key="1">
    <source>
        <dbReference type="ARBA" id="ARBA00009084"/>
    </source>
</evidence>
<feature type="binding site" evidence="3">
    <location>
        <begin position="323"/>
        <end position="325"/>
    </location>
    <ligand>
        <name>substrate</name>
    </ligand>
</feature>
<dbReference type="RefSeq" id="WP_282217882.1">
    <property type="nucleotide sequence ID" value="NZ_CP118246.1"/>
</dbReference>
<dbReference type="HAMAP" id="MF_00743">
    <property type="entry name" value="FumaraseC"/>
    <property type="match status" value="1"/>
</dbReference>
<dbReference type="InterPro" id="IPR018951">
    <property type="entry name" value="Fumarase_C_C"/>
</dbReference>
<feature type="domain" description="Fumarate lyase N-terminal" evidence="4">
    <location>
        <begin position="11"/>
        <end position="341"/>
    </location>
</feature>
<feature type="active site" evidence="3">
    <location>
        <position position="317"/>
    </location>
</feature>
<dbReference type="PANTHER" id="PTHR11444:SF1">
    <property type="entry name" value="FUMARATE HYDRATASE, MITOCHONDRIAL"/>
    <property type="match status" value="1"/>
</dbReference>
<name>A0ABY7YJN5_9HYPH</name>
<dbReference type="EMBL" id="CP118246">
    <property type="protein sequence ID" value="WDR01471.1"/>
    <property type="molecule type" value="Genomic_DNA"/>
</dbReference>
<dbReference type="Gene3D" id="1.10.275.10">
    <property type="entry name" value="Fumarase/aspartase (N-terminal domain)"/>
    <property type="match status" value="1"/>
</dbReference>
<comment type="similarity">
    <text evidence="1 3">Belongs to the class-II fumarase/aspartase family. Fumarase subfamily.</text>
</comment>
<keyword evidence="3" id="KW-0963">Cytoplasm</keyword>
<feature type="binding site" description="in site B" evidence="3">
    <location>
        <begin position="128"/>
        <end position="131"/>
    </location>
    <ligand>
        <name>substrate</name>
    </ligand>
</feature>
<feature type="site" description="Important for catalytic activity" evidence="3">
    <location>
        <position position="330"/>
    </location>
</feature>
<dbReference type="InterPro" id="IPR024083">
    <property type="entry name" value="Fumarase/histidase_N"/>
</dbReference>
<keyword evidence="7" id="KW-1185">Reference proteome</keyword>
<proteinExistence type="inferred from homology"/>
<accession>A0ABY7YJN5</accession>
<dbReference type="InterPro" id="IPR020557">
    <property type="entry name" value="Fumarate_lyase_CS"/>
</dbReference>
<gene>
    <name evidence="3 6" type="primary">fumC</name>
    <name evidence="6" type="ORF">PSQ19_11740</name>
</gene>
<feature type="binding site" evidence="3">
    <location>
        <position position="318"/>
    </location>
    <ligand>
        <name>substrate</name>
    </ligand>
</feature>
<dbReference type="InterPro" id="IPR022761">
    <property type="entry name" value="Fumarate_lyase_N"/>
</dbReference>
<feature type="binding site" evidence="3">
    <location>
        <begin position="138"/>
        <end position="140"/>
    </location>
    <ligand>
        <name>substrate</name>
    </ligand>
</feature>
<feature type="binding site" evidence="3">
    <location>
        <begin position="97"/>
        <end position="99"/>
    </location>
    <ligand>
        <name>substrate</name>
    </ligand>
</feature>
<evidence type="ECO:0000313" key="6">
    <source>
        <dbReference type="EMBL" id="WDR01471.1"/>
    </source>
</evidence>
<dbReference type="Pfam" id="PF10415">
    <property type="entry name" value="FumaraseC_C"/>
    <property type="match status" value="1"/>
</dbReference>
<organism evidence="6 7">
    <name type="scientific">Devosia algicola</name>
    <dbReference type="NCBI Taxonomy" id="3026418"/>
    <lineage>
        <taxon>Bacteria</taxon>
        <taxon>Pseudomonadati</taxon>
        <taxon>Pseudomonadota</taxon>
        <taxon>Alphaproteobacteria</taxon>
        <taxon>Hyphomicrobiales</taxon>
        <taxon>Devosiaceae</taxon>
        <taxon>Devosia</taxon>
    </lineage>
</organism>
<keyword evidence="3" id="KW-0816">Tricarboxylic acid cycle</keyword>
<comment type="subcellular location">
    <subcellularLocation>
        <location evidence="3">Cytoplasm</location>
    </subcellularLocation>
</comment>
<dbReference type="NCBIfam" id="TIGR00979">
    <property type="entry name" value="fumC_II"/>
    <property type="match status" value="1"/>
</dbReference>
<dbReference type="GO" id="GO:0004333">
    <property type="term" value="F:fumarate hydratase activity"/>
    <property type="evidence" value="ECO:0007669"/>
    <property type="project" value="UniProtKB-EC"/>
</dbReference>